<feature type="region of interest" description="Disordered" evidence="1">
    <location>
        <begin position="197"/>
        <end position="248"/>
    </location>
</feature>
<proteinExistence type="predicted"/>
<name>A0A316W5R4_9BASI</name>
<dbReference type="RefSeq" id="XP_025370155.1">
    <property type="nucleotide sequence ID" value="XM_025510067.1"/>
</dbReference>
<dbReference type="OrthoDB" id="10276896at2759"/>
<protein>
    <submittedName>
        <fullName evidence="3">Uncharacterized protein</fullName>
    </submittedName>
</protein>
<feature type="compositionally biased region" description="Basic and acidic residues" evidence="1">
    <location>
        <begin position="224"/>
        <end position="238"/>
    </location>
</feature>
<feature type="signal peptide" evidence="2">
    <location>
        <begin position="1"/>
        <end position="25"/>
    </location>
</feature>
<reference evidence="3 4" key="1">
    <citation type="journal article" date="2018" name="Mol. Biol. Evol.">
        <title>Broad Genomic Sampling Reveals a Smut Pathogenic Ancestry of the Fungal Clade Ustilaginomycotina.</title>
        <authorList>
            <person name="Kijpornyongpan T."/>
            <person name="Mondo S.J."/>
            <person name="Barry K."/>
            <person name="Sandor L."/>
            <person name="Lee J."/>
            <person name="Lipzen A."/>
            <person name="Pangilinan J."/>
            <person name="LaButti K."/>
            <person name="Hainaut M."/>
            <person name="Henrissat B."/>
            <person name="Grigoriev I.V."/>
            <person name="Spatafora J.W."/>
            <person name="Aime M.C."/>
        </authorList>
    </citation>
    <scope>NUCLEOTIDE SEQUENCE [LARGE SCALE GENOMIC DNA]</scope>
    <source>
        <strain evidence="3 4">MCA 4658</strain>
    </source>
</reference>
<accession>A0A316W5R4</accession>
<feature type="chain" id="PRO_5016362525" evidence="2">
    <location>
        <begin position="26"/>
        <end position="353"/>
    </location>
</feature>
<gene>
    <name evidence="3" type="ORF">IE81DRAFT_108170</name>
</gene>
<dbReference type="AlphaFoldDB" id="A0A316W5R4"/>
<keyword evidence="4" id="KW-1185">Reference proteome</keyword>
<dbReference type="Proteomes" id="UP000245783">
    <property type="component" value="Unassembled WGS sequence"/>
</dbReference>
<feature type="region of interest" description="Disordered" evidence="1">
    <location>
        <begin position="308"/>
        <end position="353"/>
    </location>
</feature>
<evidence type="ECO:0000313" key="3">
    <source>
        <dbReference type="EMBL" id="PWN42995.1"/>
    </source>
</evidence>
<organism evidence="3 4">
    <name type="scientific">Ceraceosorus guamensis</name>
    <dbReference type="NCBI Taxonomy" id="1522189"/>
    <lineage>
        <taxon>Eukaryota</taxon>
        <taxon>Fungi</taxon>
        <taxon>Dikarya</taxon>
        <taxon>Basidiomycota</taxon>
        <taxon>Ustilaginomycotina</taxon>
        <taxon>Exobasidiomycetes</taxon>
        <taxon>Ceraceosorales</taxon>
        <taxon>Ceraceosoraceae</taxon>
        <taxon>Ceraceosorus</taxon>
    </lineage>
</organism>
<dbReference type="InParanoid" id="A0A316W5R4"/>
<evidence type="ECO:0000256" key="2">
    <source>
        <dbReference type="SAM" id="SignalP"/>
    </source>
</evidence>
<dbReference type="EMBL" id="KZ819374">
    <property type="protein sequence ID" value="PWN42995.1"/>
    <property type="molecule type" value="Genomic_DNA"/>
</dbReference>
<dbReference type="GeneID" id="37031937"/>
<keyword evidence="2" id="KW-0732">Signal</keyword>
<evidence type="ECO:0000256" key="1">
    <source>
        <dbReference type="SAM" id="MobiDB-lite"/>
    </source>
</evidence>
<evidence type="ECO:0000313" key="4">
    <source>
        <dbReference type="Proteomes" id="UP000245783"/>
    </source>
</evidence>
<feature type="compositionally biased region" description="Basic and acidic residues" evidence="1">
    <location>
        <begin position="343"/>
        <end position="353"/>
    </location>
</feature>
<sequence length="353" mass="40015">MPTRNMLLDAVWLCTFLLMGFGVSALKPFPGKRLVDGGEAVFKYQVRAHISNEDVLESRNAVYALKRRGLGSLICCKAMPEVEEAAHTHKWAEIEHLHENPPHVSLAMTSKSSTFRPIPKEWQGTQYINHPYVIPTKATSLKVDPSQIGAHVTGSLGPTDVRLESGNHDWHVKQNFAEDIYGNLHLTSHEITKVPHTDTHLPMDKLPPGPDGGEMRPPKQIRRHTTERPELVRDKEPASHSTYAGDKTWEWNKEPNELKKRPSQDLHLKFHKYAPIHFREVRQYHTEVAGQPTFVVTKEARHPPLPEQYAELPSASSKHGQERDSNAGTSMADVPSRQSKLVPYEKKRLPSFF</sequence>